<dbReference type="InterPro" id="IPR013922">
    <property type="entry name" value="Cyclin_PHO80-like"/>
</dbReference>
<accession>A0A448ZSA5</accession>
<evidence type="ECO:0000313" key="2">
    <source>
        <dbReference type="Proteomes" id="UP000291116"/>
    </source>
</evidence>
<sequence length="389" mass="42419">MDPTPEEAAEGSVLVKVLAAVLERLVKSNAATARTDPGQVTKFHALKAPGIGVESYLDRIQKYASCSNECFILALIYIDRLIEGNNFLLTELNVHRVVITAILLAAKFFDDAYYNNAYYAKVGGVLVNELNGLEVDFLFRINFSLHVQPEEFEKYKAQLVTHSINSGIIPLASPVAPPHQLHNIPETDSDTTTQSKYNQQQATMQVATAVAVSTYDSIMTDRTQVTPSPNNCLQDTTTIGNTCGQIQTCSTAAGALVQAPTPRDQRDLHTMTAAKNSIQRTFVLERANSLPPFSSVRCVDHAFKLPYSAPAMPTKAPALDVDQMQYQMMMNQLFPIENTLVHHNHQCPTSTMTAPTNISNHHANPTGGLGGHHPGGVLGPMAYEVAWSG</sequence>
<gene>
    <name evidence="1" type="ORF">PSNMU_V1.4_AUG-EV-PASAV3_0120730</name>
</gene>
<name>A0A448ZSA5_9STRA</name>
<protein>
    <recommendedName>
        <fullName evidence="3">Cyclin-like domain-containing protein</fullName>
    </recommendedName>
</protein>
<evidence type="ECO:0008006" key="3">
    <source>
        <dbReference type="Google" id="ProtNLM"/>
    </source>
</evidence>
<dbReference type="GO" id="GO:0019901">
    <property type="term" value="F:protein kinase binding"/>
    <property type="evidence" value="ECO:0007669"/>
    <property type="project" value="InterPro"/>
</dbReference>
<dbReference type="OrthoDB" id="337735at2759"/>
<dbReference type="SUPFAM" id="SSF47954">
    <property type="entry name" value="Cyclin-like"/>
    <property type="match status" value="1"/>
</dbReference>
<dbReference type="PANTHER" id="PTHR15615:SF108">
    <property type="entry name" value="PROTEIN CNPPD1"/>
    <property type="match status" value="1"/>
</dbReference>
<dbReference type="AlphaFoldDB" id="A0A448ZSA5"/>
<dbReference type="Proteomes" id="UP000291116">
    <property type="component" value="Unassembled WGS sequence"/>
</dbReference>
<dbReference type="CDD" id="cd20558">
    <property type="entry name" value="CYCLIN_ScPCL7-like"/>
    <property type="match status" value="1"/>
</dbReference>
<proteinExistence type="predicted"/>
<dbReference type="PANTHER" id="PTHR15615">
    <property type="match status" value="1"/>
</dbReference>
<reference evidence="1 2" key="1">
    <citation type="submission" date="2019-01" db="EMBL/GenBank/DDBJ databases">
        <authorList>
            <person name="Ferrante I. M."/>
        </authorList>
    </citation>
    <scope>NUCLEOTIDE SEQUENCE [LARGE SCALE GENOMIC DNA]</scope>
    <source>
        <strain evidence="1 2">B856</strain>
    </source>
</reference>
<keyword evidence="2" id="KW-1185">Reference proteome</keyword>
<organism evidence="1 2">
    <name type="scientific">Pseudo-nitzschia multistriata</name>
    <dbReference type="NCBI Taxonomy" id="183589"/>
    <lineage>
        <taxon>Eukaryota</taxon>
        <taxon>Sar</taxon>
        <taxon>Stramenopiles</taxon>
        <taxon>Ochrophyta</taxon>
        <taxon>Bacillariophyta</taxon>
        <taxon>Bacillariophyceae</taxon>
        <taxon>Bacillariophycidae</taxon>
        <taxon>Bacillariales</taxon>
        <taxon>Bacillariaceae</taxon>
        <taxon>Pseudo-nitzschia</taxon>
    </lineage>
</organism>
<dbReference type="InterPro" id="IPR036915">
    <property type="entry name" value="Cyclin-like_sf"/>
</dbReference>
<dbReference type="Gene3D" id="1.10.472.10">
    <property type="entry name" value="Cyclin-like"/>
    <property type="match status" value="1"/>
</dbReference>
<dbReference type="Pfam" id="PF08613">
    <property type="entry name" value="Cyclin"/>
    <property type="match status" value="1"/>
</dbReference>
<evidence type="ECO:0000313" key="1">
    <source>
        <dbReference type="EMBL" id="VEU44931.1"/>
    </source>
</evidence>
<dbReference type="EMBL" id="CAACVS010000676">
    <property type="protein sequence ID" value="VEU44931.1"/>
    <property type="molecule type" value="Genomic_DNA"/>
</dbReference>